<comment type="caution">
    <text evidence="1">The sequence shown here is derived from an EMBL/GenBank/DDBJ whole genome shotgun (WGS) entry which is preliminary data.</text>
</comment>
<evidence type="ECO:0000313" key="2">
    <source>
        <dbReference type="Proteomes" id="UP000055024"/>
    </source>
</evidence>
<gene>
    <name evidence="1" type="ORF">T11_8667</name>
</gene>
<organism evidence="1 2">
    <name type="scientific">Trichinella zimbabwensis</name>
    <dbReference type="NCBI Taxonomy" id="268475"/>
    <lineage>
        <taxon>Eukaryota</taxon>
        <taxon>Metazoa</taxon>
        <taxon>Ecdysozoa</taxon>
        <taxon>Nematoda</taxon>
        <taxon>Enoplea</taxon>
        <taxon>Dorylaimia</taxon>
        <taxon>Trichinellida</taxon>
        <taxon>Trichinellidae</taxon>
        <taxon>Trichinella</taxon>
    </lineage>
</organism>
<evidence type="ECO:0000313" key="1">
    <source>
        <dbReference type="EMBL" id="KRZ11002.1"/>
    </source>
</evidence>
<dbReference type="AlphaFoldDB" id="A0A0V1HKB7"/>
<dbReference type="EMBL" id="JYDP01000054">
    <property type="protein sequence ID" value="KRZ11002.1"/>
    <property type="molecule type" value="Genomic_DNA"/>
</dbReference>
<dbReference type="Proteomes" id="UP000055024">
    <property type="component" value="Unassembled WGS sequence"/>
</dbReference>
<proteinExistence type="predicted"/>
<sequence length="104" mass="12148">MVVYQKLTFDLIALINLRYRSNCSVKTYSSLKVIYFLSKITNKSKTENETTSVNSNMKSEMDCLLIKFLHNHKNLEMDQIQNLKNIAILLVEFYISLLFLCTNT</sequence>
<accession>A0A0V1HKB7</accession>
<name>A0A0V1HKB7_9BILA</name>
<reference evidence="1 2" key="1">
    <citation type="submission" date="2015-01" db="EMBL/GenBank/DDBJ databases">
        <title>Evolution of Trichinella species and genotypes.</title>
        <authorList>
            <person name="Korhonen P.K."/>
            <person name="Edoardo P."/>
            <person name="Giuseppe L.R."/>
            <person name="Gasser R.B."/>
        </authorList>
    </citation>
    <scope>NUCLEOTIDE SEQUENCE [LARGE SCALE GENOMIC DNA]</scope>
    <source>
        <strain evidence="1">ISS1029</strain>
    </source>
</reference>
<keyword evidence="2" id="KW-1185">Reference proteome</keyword>
<protein>
    <submittedName>
        <fullName evidence="1">Uncharacterized protein</fullName>
    </submittedName>
</protein>